<dbReference type="Proteomes" id="UP000295783">
    <property type="component" value="Unassembled WGS sequence"/>
</dbReference>
<sequence>MPLDLPLPESADDLRTRWRAPKAEQPRLRARDAADALRISEAELVAAQCGLIARPLVMDIERLFEGLPAVGRVMALTRNDSCVHERKGAYEPARFGPMAGIVLGPDIDLRIFPKHWKHLYAVTDVNVDPARQSLQVFDATGTAVHKIFALDATDMAAWSNLVESLLPSVPTALAVDRPQTVERAVNGNPNRDALLADWAAIKDVHEFHGMLKRNEVDALQAMQLVDGVYTQPLTAAATNEMLMLAAERQVPIMVFVGNAGLIQIHTGHVHRVVRMDHWVNVLDPDFNLHLREDHIAHAFAVTKPTSDGPLHSVELFDRDGGRIATFFGKRKPGEPELESWRGIVAELPRQKA</sequence>
<evidence type="ECO:0000313" key="2">
    <source>
        <dbReference type="EMBL" id="TDQ78798.1"/>
    </source>
</evidence>
<evidence type="ECO:0000313" key="3">
    <source>
        <dbReference type="Proteomes" id="UP000295783"/>
    </source>
</evidence>
<reference evidence="2 3" key="1">
    <citation type="submission" date="2019-03" db="EMBL/GenBank/DDBJ databases">
        <title>Genomic Encyclopedia of Type Strains, Phase III (KMG-III): the genomes of soil and plant-associated and newly described type strains.</title>
        <authorList>
            <person name="Whitman W."/>
        </authorList>
    </citation>
    <scope>NUCLEOTIDE SEQUENCE [LARGE SCALE GENOMIC DNA]</scope>
    <source>
        <strain evidence="2 3">CGMCC 1.7660</strain>
    </source>
</reference>
<comment type="caution">
    <text evidence="2">The sequence shown here is derived from an EMBL/GenBank/DDBJ whole genome shotgun (WGS) entry which is preliminary data.</text>
</comment>
<dbReference type="InterPro" id="IPR053733">
    <property type="entry name" value="Heme_Transport_Util_sf"/>
</dbReference>
<name>A0A4R6WJK1_9PROT</name>
<feature type="domain" description="Haemin-degrading HemS/ChuX" evidence="1">
    <location>
        <begin position="39"/>
        <end position="165"/>
    </location>
</feature>
<feature type="domain" description="Haemin-degrading HemS/ChuX" evidence="1">
    <location>
        <begin position="216"/>
        <end position="347"/>
    </location>
</feature>
<dbReference type="InterPro" id="IPR007845">
    <property type="entry name" value="HemS/ChuX_dom"/>
</dbReference>
<dbReference type="Gene3D" id="3.40.1570.10">
    <property type="entry name" value="HemS/ChuS/ChuX like domains"/>
    <property type="match status" value="2"/>
</dbReference>
<keyword evidence="3" id="KW-1185">Reference proteome</keyword>
<dbReference type="RefSeq" id="WP_133614715.1">
    <property type="nucleotide sequence ID" value="NZ_SNYW01000012.1"/>
</dbReference>
<accession>A0A4R6WJK1</accession>
<dbReference type="CDD" id="cd16830">
    <property type="entry name" value="HemS-like_N"/>
    <property type="match status" value="1"/>
</dbReference>
<dbReference type="Pfam" id="PF05171">
    <property type="entry name" value="HemS"/>
    <property type="match status" value="2"/>
</dbReference>
<dbReference type="GO" id="GO:0006826">
    <property type="term" value="P:iron ion transport"/>
    <property type="evidence" value="ECO:0007669"/>
    <property type="project" value="InterPro"/>
</dbReference>
<proteinExistence type="predicted"/>
<gene>
    <name evidence="2" type="ORF">A8950_3259</name>
</gene>
<dbReference type="AlphaFoldDB" id="A0A4R6WJK1"/>
<protein>
    <submittedName>
        <fullName evidence="2">Putative hemin transport protein</fullName>
    </submittedName>
</protein>
<dbReference type="SUPFAM" id="SSF144064">
    <property type="entry name" value="Heme iron utilization protein-like"/>
    <property type="match status" value="1"/>
</dbReference>
<dbReference type="CDD" id="cd16831">
    <property type="entry name" value="HemS-like_C"/>
    <property type="match status" value="1"/>
</dbReference>
<dbReference type="EMBL" id="SNYW01000012">
    <property type="protein sequence ID" value="TDQ78798.1"/>
    <property type="molecule type" value="Genomic_DNA"/>
</dbReference>
<organism evidence="2 3">
    <name type="scientific">Dongia mobilis</name>
    <dbReference type="NCBI Taxonomy" id="578943"/>
    <lineage>
        <taxon>Bacteria</taxon>
        <taxon>Pseudomonadati</taxon>
        <taxon>Pseudomonadota</taxon>
        <taxon>Alphaproteobacteria</taxon>
        <taxon>Rhodospirillales</taxon>
        <taxon>Dongiaceae</taxon>
        <taxon>Dongia</taxon>
    </lineage>
</organism>
<dbReference type="OrthoDB" id="316630at2"/>
<evidence type="ECO:0000259" key="1">
    <source>
        <dbReference type="Pfam" id="PF05171"/>
    </source>
</evidence>